<dbReference type="InterPro" id="IPR050065">
    <property type="entry name" value="GlmU-like"/>
</dbReference>
<sequence length="206" mass="21522">MTAILKISDYIAAFPSLLPSLADALPWELTTNAIEHVRALQASLPEADYLIRGDVAVHRSSEVEAGAIVKGPAIIGPGCFVGAGSLLRGGIWLEGDCIIGQGAELKSSFMLAGSKLAHFNFVGDSLIGRDVNLEAGSVVANYRNERADKEIIVRIGKELVRTGCNKFGAVLGDGSRVGANAVLAPGALLAAGGIVMRLSLLDQERD</sequence>
<dbReference type="PANTHER" id="PTHR43584:SF8">
    <property type="entry name" value="N-ACETYLMURAMATE ALPHA-1-PHOSPHATE URIDYLYLTRANSFERASE"/>
    <property type="match status" value="1"/>
</dbReference>
<dbReference type="SUPFAM" id="SSF51161">
    <property type="entry name" value="Trimeric LpxA-like enzymes"/>
    <property type="match status" value="1"/>
</dbReference>
<keyword evidence="4" id="KW-0012">Acyltransferase</keyword>
<comment type="similarity">
    <text evidence="2">In the N-terminal section; belongs to the N-acetylglucosamine-1-phosphate uridyltransferase family.</text>
</comment>
<comment type="similarity">
    <text evidence="1">In the C-terminal section; belongs to the transferase hexapeptide repeat family.</text>
</comment>
<evidence type="ECO:0000256" key="3">
    <source>
        <dbReference type="ARBA" id="ARBA00022679"/>
    </source>
</evidence>
<organism evidence="5 6">
    <name type="scientific">Herbaspirillum lusitanum</name>
    <dbReference type="NCBI Taxonomy" id="213312"/>
    <lineage>
        <taxon>Bacteria</taxon>
        <taxon>Pseudomonadati</taxon>
        <taxon>Pseudomonadota</taxon>
        <taxon>Betaproteobacteria</taxon>
        <taxon>Burkholderiales</taxon>
        <taxon>Oxalobacteraceae</taxon>
        <taxon>Herbaspirillum</taxon>
    </lineage>
</organism>
<dbReference type="Proteomes" id="UP001629246">
    <property type="component" value="Unassembled WGS sequence"/>
</dbReference>
<gene>
    <name evidence="5" type="ORF">PQR62_00485</name>
</gene>
<dbReference type="PANTHER" id="PTHR43584">
    <property type="entry name" value="NUCLEOTIDYL TRANSFERASE"/>
    <property type="match status" value="1"/>
</dbReference>
<reference evidence="5 6" key="1">
    <citation type="journal article" date="2024" name="Chem. Sci.">
        <title>Discovery of megapolipeptins by genome mining of a Burkholderiales bacteria collection.</title>
        <authorList>
            <person name="Paulo B.S."/>
            <person name="Recchia M.J.J."/>
            <person name="Lee S."/>
            <person name="Fergusson C.H."/>
            <person name="Romanowski S.B."/>
            <person name="Hernandez A."/>
            <person name="Krull N."/>
            <person name="Liu D.Y."/>
            <person name="Cavanagh H."/>
            <person name="Bos A."/>
            <person name="Gray C.A."/>
            <person name="Murphy B.T."/>
            <person name="Linington R.G."/>
            <person name="Eustaquio A.S."/>
        </authorList>
    </citation>
    <scope>NUCLEOTIDE SEQUENCE [LARGE SCALE GENOMIC DNA]</scope>
    <source>
        <strain evidence="5 6">RL21-008-BIB-A</strain>
    </source>
</reference>
<dbReference type="EMBL" id="JAQQFM010000001">
    <property type="protein sequence ID" value="MFL9922719.1"/>
    <property type="molecule type" value="Genomic_DNA"/>
</dbReference>
<dbReference type="Gene3D" id="2.160.10.10">
    <property type="entry name" value="Hexapeptide repeat proteins"/>
    <property type="match status" value="1"/>
</dbReference>
<evidence type="ECO:0000256" key="1">
    <source>
        <dbReference type="ARBA" id="ARBA00007707"/>
    </source>
</evidence>
<name>A0ABW9A2R8_9BURK</name>
<dbReference type="InterPro" id="IPR001451">
    <property type="entry name" value="Hexapep"/>
</dbReference>
<evidence type="ECO:0000313" key="5">
    <source>
        <dbReference type="EMBL" id="MFL9922719.1"/>
    </source>
</evidence>
<evidence type="ECO:0000256" key="4">
    <source>
        <dbReference type="ARBA" id="ARBA00023315"/>
    </source>
</evidence>
<evidence type="ECO:0000313" key="6">
    <source>
        <dbReference type="Proteomes" id="UP001629246"/>
    </source>
</evidence>
<dbReference type="InterPro" id="IPR011004">
    <property type="entry name" value="Trimer_LpxA-like_sf"/>
</dbReference>
<keyword evidence="3 5" id="KW-0808">Transferase</keyword>
<evidence type="ECO:0000256" key="2">
    <source>
        <dbReference type="ARBA" id="ARBA00007947"/>
    </source>
</evidence>
<accession>A0ABW9A2R8</accession>
<dbReference type="RefSeq" id="WP_408153677.1">
    <property type="nucleotide sequence ID" value="NZ_JAQQFM010000001.1"/>
</dbReference>
<keyword evidence="6" id="KW-1185">Reference proteome</keyword>
<dbReference type="Pfam" id="PF14602">
    <property type="entry name" value="Hexapep_2"/>
    <property type="match status" value="2"/>
</dbReference>
<dbReference type="GO" id="GO:0016740">
    <property type="term" value="F:transferase activity"/>
    <property type="evidence" value="ECO:0007669"/>
    <property type="project" value="UniProtKB-KW"/>
</dbReference>
<protein>
    <submittedName>
        <fullName evidence="5">LpxA family transferase</fullName>
    </submittedName>
</protein>
<comment type="caution">
    <text evidence="5">The sequence shown here is derived from an EMBL/GenBank/DDBJ whole genome shotgun (WGS) entry which is preliminary data.</text>
</comment>
<proteinExistence type="inferred from homology"/>